<sequence length="134" mass="14696">MTRTAGLRRVIRRTVRATVAGEPLRGAQVELLRTVEMRPGIGVAAAARALHMAGNSVSTLVNQLVDAGLLERRVDPDDRRAARLELTETAKARLANWRRARTELVSRALDLLSEEDVRALEAAVPALDRLLEAL</sequence>
<keyword evidence="3" id="KW-0804">Transcription</keyword>
<dbReference type="Gene3D" id="1.10.10.10">
    <property type="entry name" value="Winged helix-like DNA-binding domain superfamily/Winged helix DNA-binding domain"/>
    <property type="match status" value="1"/>
</dbReference>
<dbReference type="InterPro" id="IPR036390">
    <property type="entry name" value="WH_DNA-bd_sf"/>
</dbReference>
<keyword evidence="2" id="KW-0238">DNA-binding</keyword>
<evidence type="ECO:0000256" key="3">
    <source>
        <dbReference type="ARBA" id="ARBA00023163"/>
    </source>
</evidence>
<protein>
    <submittedName>
        <fullName evidence="5">MarR family winged helix-turn-helix transcriptional regulator</fullName>
    </submittedName>
</protein>
<dbReference type="PROSITE" id="PS01117">
    <property type="entry name" value="HTH_MARR_1"/>
    <property type="match status" value="1"/>
</dbReference>
<evidence type="ECO:0000313" key="6">
    <source>
        <dbReference type="Proteomes" id="UP001597417"/>
    </source>
</evidence>
<evidence type="ECO:0000259" key="4">
    <source>
        <dbReference type="PROSITE" id="PS50995"/>
    </source>
</evidence>
<feature type="domain" description="HTH marR-type" evidence="4">
    <location>
        <begin position="1"/>
        <end position="132"/>
    </location>
</feature>
<comment type="caution">
    <text evidence="5">The sequence shown here is derived from an EMBL/GenBank/DDBJ whole genome shotgun (WGS) entry which is preliminary data.</text>
</comment>
<evidence type="ECO:0000313" key="5">
    <source>
        <dbReference type="EMBL" id="MFD2421131.1"/>
    </source>
</evidence>
<dbReference type="SMART" id="SM00347">
    <property type="entry name" value="HTH_MARR"/>
    <property type="match status" value="1"/>
</dbReference>
<organism evidence="5 6">
    <name type="scientific">Amycolatopsis pigmentata</name>
    <dbReference type="NCBI Taxonomy" id="450801"/>
    <lineage>
        <taxon>Bacteria</taxon>
        <taxon>Bacillati</taxon>
        <taxon>Actinomycetota</taxon>
        <taxon>Actinomycetes</taxon>
        <taxon>Pseudonocardiales</taxon>
        <taxon>Pseudonocardiaceae</taxon>
        <taxon>Amycolatopsis</taxon>
    </lineage>
</organism>
<name>A0ABW5G894_9PSEU</name>
<reference evidence="6" key="1">
    <citation type="journal article" date="2019" name="Int. J. Syst. Evol. Microbiol.">
        <title>The Global Catalogue of Microorganisms (GCM) 10K type strain sequencing project: providing services to taxonomists for standard genome sequencing and annotation.</title>
        <authorList>
            <consortium name="The Broad Institute Genomics Platform"/>
            <consortium name="The Broad Institute Genome Sequencing Center for Infectious Disease"/>
            <person name="Wu L."/>
            <person name="Ma J."/>
        </authorList>
    </citation>
    <scope>NUCLEOTIDE SEQUENCE [LARGE SCALE GENOMIC DNA]</scope>
    <source>
        <strain evidence="6">CGMCC 4.7645</strain>
    </source>
</reference>
<dbReference type="PANTHER" id="PTHR39515:SF2">
    <property type="entry name" value="HTH-TYPE TRANSCRIPTIONAL REGULATOR RV0880"/>
    <property type="match status" value="1"/>
</dbReference>
<dbReference type="SUPFAM" id="SSF46785">
    <property type="entry name" value="Winged helix' DNA-binding domain"/>
    <property type="match status" value="1"/>
</dbReference>
<dbReference type="Proteomes" id="UP001597417">
    <property type="component" value="Unassembled WGS sequence"/>
</dbReference>
<accession>A0ABW5G894</accession>
<keyword evidence="1" id="KW-0805">Transcription regulation</keyword>
<keyword evidence="6" id="KW-1185">Reference proteome</keyword>
<dbReference type="Pfam" id="PF12802">
    <property type="entry name" value="MarR_2"/>
    <property type="match status" value="1"/>
</dbReference>
<dbReference type="RefSeq" id="WP_378270078.1">
    <property type="nucleotide sequence ID" value="NZ_JBHUKR010000021.1"/>
</dbReference>
<proteinExistence type="predicted"/>
<dbReference type="InterPro" id="IPR036388">
    <property type="entry name" value="WH-like_DNA-bd_sf"/>
</dbReference>
<dbReference type="PANTHER" id="PTHR39515">
    <property type="entry name" value="CONSERVED PROTEIN"/>
    <property type="match status" value="1"/>
</dbReference>
<evidence type="ECO:0000256" key="2">
    <source>
        <dbReference type="ARBA" id="ARBA00023125"/>
    </source>
</evidence>
<evidence type="ECO:0000256" key="1">
    <source>
        <dbReference type="ARBA" id="ARBA00023015"/>
    </source>
</evidence>
<dbReference type="InterPro" id="IPR000835">
    <property type="entry name" value="HTH_MarR-typ"/>
</dbReference>
<dbReference type="PROSITE" id="PS50995">
    <property type="entry name" value="HTH_MARR_2"/>
    <property type="match status" value="1"/>
</dbReference>
<dbReference type="InterPro" id="IPR052526">
    <property type="entry name" value="HTH-type_Bedaq_tolerance"/>
</dbReference>
<gene>
    <name evidence="5" type="ORF">ACFSXZ_32860</name>
</gene>
<dbReference type="EMBL" id="JBHUKR010000021">
    <property type="protein sequence ID" value="MFD2421131.1"/>
    <property type="molecule type" value="Genomic_DNA"/>
</dbReference>
<dbReference type="InterPro" id="IPR023187">
    <property type="entry name" value="Tscrpt_reg_MarR-type_CS"/>
</dbReference>